<accession>A0A0D2N2X4</accession>
<dbReference type="OrthoDB" id="3270336at2759"/>
<reference evidence="2" key="1">
    <citation type="submission" date="2014-04" db="EMBL/GenBank/DDBJ databases">
        <title>Evolutionary Origins and Diversification of the Mycorrhizal Mutualists.</title>
        <authorList>
            <consortium name="DOE Joint Genome Institute"/>
            <consortium name="Mycorrhizal Genomics Consortium"/>
            <person name="Kohler A."/>
            <person name="Kuo A."/>
            <person name="Nagy L.G."/>
            <person name="Floudas D."/>
            <person name="Copeland A."/>
            <person name="Barry K.W."/>
            <person name="Cichocki N."/>
            <person name="Veneault-Fourrey C."/>
            <person name="LaButti K."/>
            <person name="Lindquist E.A."/>
            <person name="Lipzen A."/>
            <person name="Lundell T."/>
            <person name="Morin E."/>
            <person name="Murat C."/>
            <person name="Riley R."/>
            <person name="Ohm R."/>
            <person name="Sun H."/>
            <person name="Tunlid A."/>
            <person name="Henrissat B."/>
            <person name="Grigoriev I.V."/>
            <person name="Hibbett D.S."/>
            <person name="Martin F."/>
        </authorList>
    </citation>
    <scope>NUCLEOTIDE SEQUENCE [LARGE SCALE GENOMIC DNA]</scope>
    <source>
        <strain evidence="2">FD-334 SS-4</strain>
    </source>
</reference>
<organism evidence="1 2">
    <name type="scientific">Hypholoma sublateritium (strain FD-334 SS-4)</name>
    <dbReference type="NCBI Taxonomy" id="945553"/>
    <lineage>
        <taxon>Eukaryota</taxon>
        <taxon>Fungi</taxon>
        <taxon>Dikarya</taxon>
        <taxon>Basidiomycota</taxon>
        <taxon>Agaricomycotina</taxon>
        <taxon>Agaricomycetes</taxon>
        <taxon>Agaricomycetidae</taxon>
        <taxon>Agaricales</taxon>
        <taxon>Agaricineae</taxon>
        <taxon>Strophariaceae</taxon>
        <taxon>Hypholoma</taxon>
    </lineage>
</organism>
<dbReference type="AlphaFoldDB" id="A0A0D2N2X4"/>
<gene>
    <name evidence="1" type="ORF">HYPSUDRAFT_124495</name>
</gene>
<evidence type="ECO:0000313" key="1">
    <source>
        <dbReference type="EMBL" id="KJA13594.1"/>
    </source>
</evidence>
<dbReference type="STRING" id="945553.A0A0D2N2X4"/>
<proteinExistence type="predicted"/>
<feature type="non-terminal residue" evidence="1">
    <location>
        <position position="1"/>
    </location>
</feature>
<protein>
    <submittedName>
        <fullName evidence="1">Uncharacterized protein</fullName>
    </submittedName>
</protein>
<evidence type="ECO:0000313" key="2">
    <source>
        <dbReference type="Proteomes" id="UP000054270"/>
    </source>
</evidence>
<dbReference type="EMBL" id="KN817728">
    <property type="protein sequence ID" value="KJA13594.1"/>
    <property type="molecule type" value="Genomic_DNA"/>
</dbReference>
<sequence length="94" mass="10632">YNFTAEDFQASLLQTKYLLQTLPGRAALLSGGIIGRIACEFLQADDVLDGPSVEATFIRNGFCLEENDKQHEYWDDDLTEQERAIICGTYVMYT</sequence>
<keyword evidence="2" id="KW-1185">Reference proteome</keyword>
<name>A0A0D2N2X4_HYPSF</name>
<feature type="non-terminal residue" evidence="1">
    <location>
        <position position="94"/>
    </location>
</feature>
<dbReference type="Proteomes" id="UP000054270">
    <property type="component" value="Unassembled WGS sequence"/>
</dbReference>